<keyword evidence="7 11" id="KW-0472">Membrane</keyword>
<dbReference type="AlphaFoldDB" id="A0A1X7PLZ5"/>
<reference evidence="14 15" key="1">
    <citation type="submission" date="2017-04" db="EMBL/GenBank/DDBJ databases">
        <authorList>
            <person name="Afonso C.L."/>
            <person name="Miller P.J."/>
            <person name="Scott M.A."/>
            <person name="Spackman E."/>
            <person name="Goraichik I."/>
            <person name="Dimitrov K.M."/>
            <person name="Suarez D.L."/>
            <person name="Swayne D.E."/>
        </authorList>
    </citation>
    <scope>NUCLEOTIDE SEQUENCE [LARGE SCALE GENOMIC DNA]</scope>
    <source>
        <strain evidence="14 15">B5P</strain>
    </source>
</reference>
<evidence type="ECO:0000259" key="12">
    <source>
        <dbReference type="Pfam" id="PF01514"/>
    </source>
</evidence>
<dbReference type="InterPro" id="IPR000067">
    <property type="entry name" value="FlgMring_FliF"/>
</dbReference>
<dbReference type="Proteomes" id="UP000193083">
    <property type="component" value="Unassembled WGS sequence"/>
</dbReference>
<evidence type="ECO:0000256" key="3">
    <source>
        <dbReference type="ARBA" id="ARBA00007971"/>
    </source>
</evidence>
<evidence type="ECO:0000256" key="9">
    <source>
        <dbReference type="PIRNR" id="PIRNR004862"/>
    </source>
</evidence>
<keyword evidence="14" id="KW-0966">Cell projection</keyword>
<evidence type="ECO:0000256" key="1">
    <source>
        <dbReference type="ARBA" id="ARBA00004117"/>
    </source>
</evidence>
<dbReference type="InterPro" id="IPR006182">
    <property type="entry name" value="FliF_N_dom"/>
</dbReference>
<dbReference type="RefSeq" id="WP_085466271.1">
    <property type="nucleotide sequence ID" value="NZ_FXBL01000004.1"/>
</dbReference>
<feature type="domain" description="Flagellar M-ring N-terminal" evidence="12">
    <location>
        <begin position="42"/>
        <end position="215"/>
    </location>
</feature>
<dbReference type="GO" id="GO:0071973">
    <property type="term" value="P:bacterial-type flagellum-dependent cell motility"/>
    <property type="evidence" value="ECO:0007669"/>
    <property type="project" value="InterPro"/>
</dbReference>
<comment type="similarity">
    <text evidence="3 9">Belongs to the FliF family.</text>
</comment>
<evidence type="ECO:0000256" key="2">
    <source>
        <dbReference type="ARBA" id="ARBA00004651"/>
    </source>
</evidence>
<dbReference type="InterPro" id="IPR045851">
    <property type="entry name" value="AMP-bd_C_sf"/>
</dbReference>
<name>A0A1X7PLZ5_9HYPH</name>
<dbReference type="Gene3D" id="3.30.300.30">
    <property type="match status" value="1"/>
</dbReference>
<dbReference type="InterPro" id="IPR043427">
    <property type="entry name" value="YscJ/FliF"/>
</dbReference>
<evidence type="ECO:0000256" key="8">
    <source>
        <dbReference type="ARBA" id="ARBA00023143"/>
    </source>
</evidence>
<dbReference type="GO" id="GO:0003774">
    <property type="term" value="F:cytoskeletal motor activity"/>
    <property type="evidence" value="ECO:0007669"/>
    <property type="project" value="InterPro"/>
</dbReference>
<gene>
    <name evidence="14" type="ORF">SAMN02982922_4596</name>
</gene>
<feature type="transmembrane region" description="Helical" evidence="11">
    <location>
        <begin position="20"/>
        <end position="41"/>
    </location>
</feature>
<feature type="compositionally biased region" description="Low complexity" evidence="10">
    <location>
        <begin position="292"/>
        <end position="305"/>
    </location>
</feature>
<keyword evidence="14" id="KW-0969">Cilium</keyword>
<evidence type="ECO:0000313" key="15">
    <source>
        <dbReference type="Proteomes" id="UP000193083"/>
    </source>
</evidence>
<dbReference type="Pfam" id="PF08345">
    <property type="entry name" value="YscJ_FliF_C"/>
    <property type="match status" value="1"/>
</dbReference>
<feature type="domain" description="Flagellar M-ring C-terminal" evidence="13">
    <location>
        <begin position="247"/>
        <end position="411"/>
    </location>
</feature>
<dbReference type="PANTHER" id="PTHR30046">
    <property type="entry name" value="FLAGELLAR M-RING PROTEIN"/>
    <property type="match status" value="1"/>
</dbReference>
<keyword evidence="15" id="KW-1185">Reference proteome</keyword>
<feature type="region of interest" description="Disordered" evidence="10">
    <location>
        <begin position="290"/>
        <end position="329"/>
    </location>
</feature>
<organism evidence="14 15">
    <name type="scientific">Mesorhizobium australicum</name>
    <dbReference type="NCBI Taxonomy" id="536018"/>
    <lineage>
        <taxon>Bacteria</taxon>
        <taxon>Pseudomonadati</taxon>
        <taxon>Pseudomonadota</taxon>
        <taxon>Alphaproteobacteria</taxon>
        <taxon>Hyphomicrobiales</taxon>
        <taxon>Phyllobacteriaceae</taxon>
        <taxon>Mesorhizobium</taxon>
    </lineage>
</organism>
<evidence type="ECO:0000256" key="6">
    <source>
        <dbReference type="ARBA" id="ARBA00022989"/>
    </source>
</evidence>
<sequence>MPEQIQRILDNLQAMGGRRLSIMGAVAALVVSVIVVGSLWLNRPSFETLYVGLDRSDVNQIGIVLGEVGIPFDVSSDGTSVMVPVGRTGQARMLLAEKGLPTSTNAGYELFDNVGSLGLTSFMQEVTKVRALEGEIARTIQSIAGIKAARVHIVTGEQGSFRQAQRQPSASVVIRTAGLDASRSAASIRYLVAAAVPGLAAENVTILDSDGTLLAAGDDPANNTATRSMGVERTVENQIQDSIHRALSPYLGPDNFRTSVNAVVNTDSKQIEETIFDPESRVERSIQVVKENNQNNQSQSTTPTSVDQNLPNEGAPGAGGPTSSEKNDRKEEITNYEINSKRIATVSNGYSVTRLSIAVVVNEARIKAVLGEGATPEKVQERLAAIREMVATAAGLTESRGDAISVNAVEFIDGIDGEAISGPSFLETAGRHTGTIINSGAFVLVVFLVVWFGLRPLTAALQAGPAAAPSFDEIQRSLPGAAENLQIAAGGGAPGGEGEATTAQLARSNVNPIDELRNKLKPAPQDRLARMLELNEERTAQILRKWAHQEAS</sequence>
<keyword evidence="5 11" id="KW-0812">Transmembrane</keyword>
<keyword evidence="4" id="KW-1003">Cell membrane</keyword>
<proteinExistence type="inferred from homology"/>
<keyword evidence="14" id="KW-0282">Flagellum</keyword>
<dbReference type="NCBIfam" id="TIGR00206">
    <property type="entry name" value="fliF"/>
    <property type="match status" value="1"/>
</dbReference>
<evidence type="ECO:0000256" key="4">
    <source>
        <dbReference type="ARBA" id="ARBA00022475"/>
    </source>
</evidence>
<evidence type="ECO:0000256" key="11">
    <source>
        <dbReference type="SAM" id="Phobius"/>
    </source>
</evidence>
<dbReference type="InterPro" id="IPR013556">
    <property type="entry name" value="Flag_M-ring_C"/>
</dbReference>
<evidence type="ECO:0000256" key="7">
    <source>
        <dbReference type="ARBA" id="ARBA00023136"/>
    </source>
</evidence>
<dbReference type="PANTHER" id="PTHR30046:SF0">
    <property type="entry name" value="FLAGELLAR M-RING PROTEIN"/>
    <property type="match status" value="1"/>
</dbReference>
<dbReference type="GO" id="GO:0009431">
    <property type="term" value="C:bacterial-type flagellum basal body, MS ring"/>
    <property type="evidence" value="ECO:0007669"/>
    <property type="project" value="InterPro"/>
</dbReference>
<evidence type="ECO:0000256" key="5">
    <source>
        <dbReference type="ARBA" id="ARBA00022692"/>
    </source>
</evidence>
<dbReference type="EMBL" id="FXBL01000004">
    <property type="protein sequence ID" value="SMH52066.1"/>
    <property type="molecule type" value="Genomic_DNA"/>
</dbReference>
<dbReference type="Pfam" id="PF01514">
    <property type="entry name" value="YscJ_FliF"/>
    <property type="match status" value="1"/>
</dbReference>
<evidence type="ECO:0000256" key="10">
    <source>
        <dbReference type="SAM" id="MobiDB-lite"/>
    </source>
</evidence>
<comment type="subcellular location">
    <subcellularLocation>
        <location evidence="1 9">Bacterial flagellum basal body</location>
    </subcellularLocation>
    <subcellularLocation>
        <location evidence="2">Cell membrane</location>
        <topology evidence="2">Multi-pass membrane protein</topology>
    </subcellularLocation>
</comment>
<keyword evidence="6 11" id="KW-1133">Transmembrane helix</keyword>
<keyword evidence="8 9" id="KW-0975">Bacterial flagellum</keyword>
<accession>A0A1X7PLZ5</accession>
<protein>
    <recommendedName>
        <fullName evidence="9">Flagellar M-ring protein</fullName>
    </recommendedName>
</protein>
<dbReference type="PRINTS" id="PR01009">
    <property type="entry name" value="FLGMRINGFLIF"/>
</dbReference>
<feature type="transmembrane region" description="Helical" evidence="11">
    <location>
        <begin position="436"/>
        <end position="454"/>
    </location>
</feature>
<dbReference type="OrthoDB" id="9807026at2"/>
<dbReference type="PIRSF" id="PIRSF004862">
    <property type="entry name" value="FliF"/>
    <property type="match status" value="1"/>
</dbReference>
<dbReference type="GO" id="GO:0005886">
    <property type="term" value="C:plasma membrane"/>
    <property type="evidence" value="ECO:0007669"/>
    <property type="project" value="UniProtKB-SubCell"/>
</dbReference>
<evidence type="ECO:0000259" key="13">
    <source>
        <dbReference type="Pfam" id="PF08345"/>
    </source>
</evidence>
<evidence type="ECO:0000313" key="14">
    <source>
        <dbReference type="EMBL" id="SMH52066.1"/>
    </source>
</evidence>
<comment type="function">
    <text evidence="9">The M ring may be actively involved in energy transduction.</text>
</comment>